<protein>
    <recommendedName>
        <fullName evidence="2">DUF6589 domain-containing protein</fullName>
    </recommendedName>
</protein>
<dbReference type="Pfam" id="PF20231">
    <property type="entry name" value="DUF6589"/>
    <property type="match status" value="1"/>
</dbReference>
<evidence type="ECO:0000259" key="2">
    <source>
        <dbReference type="Pfam" id="PF20231"/>
    </source>
</evidence>
<comment type="caution">
    <text evidence="3">The sequence shown here is derived from an EMBL/GenBank/DDBJ whole genome shotgun (WGS) entry which is preliminary data.</text>
</comment>
<dbReference type="AlphaFoldDB" id="A0AAV9ZXV6"/>
<dbReference type="Proteomes" id="UP001362999">
    <property type="component" value="Unassembled WGS sequence"/>
</dbReference>
<dbReference type="EMBL" id="JAWWNJ010000099">
    <property type="protein sequence ID" value="KAK6996087.1"/>
    <property type="molecule type" value="Genomic_DNA"/>
</dbReference>
<feature type="region of interest" description="Disordered" evidence="1">
    <location>
        <begin position="737"/>
        <end position="761"/>
    </location>
</feature>
<reference evidence="3 4" key="1">
    <citation type="journal article" date="2024" name="J Genomics">
        <title>Draft genome sequencing and assembly of Favolaschia claudopus CIRM-BRFM 2984 isolated from oak limbs.</title>
        <authorList>
            <person name="Navarro D."/>
            <person name="Drula E."/>
            <person name="Chaduli D."/>
            <person name="Cazenave R."/>
            <person name="Ahrendt S."/>
            <person name="Wang J."/>
            <person name="Lipzen A."/>
            <person name="Daum C."/>
            <person name="Barry K."/>
            <person name="Grigoriev I.V."/>
            <person name="Favel A."/>
            <person name="Rosso M.N."/>
            <person name="Martin F."/>
        </authorList>
    </citation>
    <scope>NUCLEOTIDE SEQUENCE [LARGE SCALE GENOMIC DNA]</scope>
    <source>
        <strain evidence="3 4">CIRM-BRFM 2984</strain>
    </source>
</reference>
<name>A0AAV9ZXV6_9AGAR</name>
<gene>
    <name evidence="3" type="ORF">R3P38DRAFT_2566136</name>
</gene>
<keyword evidence="4" id="KW-1185">Reference proteome</keyword>
<feature type="compositionally biased region" description="Polar residues" evidence="1">
    <location>
        <begin position="1"/>
        <end position="23"/>
    </location>
</feature>
<feature type="compositionally biased region" description="Acidic residues" evidence="1">
    <location>
        <begin position="739"/>
        <end position="752"/>
    </location>
</feature>
<organism evidence="3 4">
    <name type="scientific">Favolaschia claudopus</name>
    <dbReference type="NCBI Taxonomy" id="2862362"/>
    <lineage>
        <taxon>Eukaryota</taxon>
        <taxon>Fungi</taxon>
        <taxon>Dikarya</taxon>
        <taxon>Basidiomycota</taxon>
        <taxon>Agaricomycotina</taxon>
        <taxon>Agaricomycetes</taxon>
        <taxon>Agaricomycetidae</taxon>
        <taxon>Agaricales</taxon>
        <taxon>Marasmiineae</taxon>
        <taxon>Mycenaceae</taxon>
        <taxon>Favolaschia</taxon>
    </lineage>
</organism>
<feature type="compositionally biased region" description="Pro residues" evidence="1">
    <location>
        <begin position="25"/>
        <end position="41"/>
    </location>
</feature>
<dbReference type="InterPro" id="IPR046496">
    <property type="entry name" value="DUF6589"/>
</dbReference>
<feature type="domain" description="DUF6589" evidence="2">
    <location>
        <begin position="269"/>
        <end position="672"/>
    </location>
</feature>
<evidence type="ECO:0000313" key="4">
    <source>
        <dbReference type="Proteomes" id="UP001362999"/>
    </source>
</evidence>
<evidence type="ECO:0000313" key="3">
    <source>
        <dbReference type="EMBL" id="KAK6996087.1"/>
    </source>
</evidence>
<evidence type="ECO:0000256" key="1">
    <source>
        <dbReference type="SAM" id="MobiDB-lite"/>
    </source>
</evidence>
<feature type="region of interest" description="Disordered" evidence="1">
    <location>
        <begin position="1"/>
        <end position="60"/>
    </location>
</feature>
<accession>A0AAV9ZXV6</accession>
<sequence>MSLNKQLSSTSQFPGSFSQSRPQITPAPPPNVTTAPPPPAKPWHRRKAPPPPVLESTAAPNSLFPSSYDTFFTNFRKTASLPLSQNSRPLPSFPELLSQTKEKFQSPEFVFDPSASITPLRKTQSQSDLARTTLSTPNLLGSLRRGRSQKCTDFAGPMTLYWWKSGCSEEVLEVLQNVGLSKCFDSCLDMVTTVADYCLDDARNEAQDSAGFMGNWDNINMLNSESYEQRSDGPAKVRSGSCGVIYRLCSPNPNAMALEPLLKRAKSAPDLEFHRDICPTLDQSLHCYRNFRSYIVRVLLRYNSSGKAFKGYDTHPALQPISRRPLPKGHVTKQFPVRISTIEENSIAGNLAVHEDIFVTQLGLTHAELSKKAILSINDQATQSFNRGCKAIRALDLSPFLRAQVFQLGIGLFHLCLNLVWALLHAHRGHETIEGSLSYFFVLFVFILEKTRLGGKHPDYHTLMAALMQILDGLLPDAWRIECGRATLSEFAQTKPSPEQLLAIADNILCNHATPERNPSSSPVDNLRENTRRLVHDLLYVAEVTRAISDCDFGRVEDLLGNLAMIFRGAGSKNYCTEILHFIHNLKYVWKGDGFDNLVRDNMIFNMGSGKGQGVDMNLEHNIGKIKQLFAAKGNYADWSRLANISAAIDVLSSMKINIGRSLGACYKGTSHKDVDTSSLVWRVARKAKDLELNTTQPNRSVTATPDLLLVGEAAIKSSTLAKFNKKRRELLKGIVDSETGEDEEDRDELPEMDIGVSLDD</sequence>
<proteinExistence type="predicted"/>